<proteinExistence type="predicted"/>
<evidence type="ECO:0000313" key="1">
    <source>
        <dbReference type="EMBL" id="KAH3708830.1"/>
    </source>
</evidence>
<dbReference type="EMBL" id="JAIWYP010000014">
    <property type="protein sequence ID" value="KAH3708830.1"/>
    <property type="molecule type" value="Genomic_DNA"/>
</dbReference>
<reference evidence="1" key="2">
    <citation type="submission" date="2020-11" db="EMBL/GenBank/DDBJ databases">
        <authorList>
            <person name="McCartney M.A."/>
            <person name="Auch B."/>
            <person name="Kono T."/>
            <person name="Mallez S."/>
            <person name="Becker A."/>
            <person name="Gohl D.M."/>
            <person name="Silverstein K.A.T."/>
            <person name="Koren S."/>
            <person name="Bechman K.B."/>
            <person name="Herman A."/>
            <person name="Abrahante J.E."/>
            <person name="Garbe J."/>
        </authorList>
    </citation>
    <scope>NUCLEOTIDE SEQUENCE</scope>
    <source>
        <strain evidence="1">Duluth1</strain>
        <tissue evidence="1">Whole animal</tissue>
    </source>
</reference>
<keyword evidence="2" id="KW-1185">Reference proteome</keyword>
<accession>A0A9D4BTH3</accession>
<comment type="caution">
    <text evidence="1">The sequence shown here is derived from an EMBL/GenBank/DDBJ whole genome shotgun (WGS) entry which is preliminary data.</text>
</comment>
<protein>
    <submittedName>
        <fullName evidence="1">Uncharacterized protein</fullName>
    </submittedName>
</protein>
<dbReference type="AlphaFoldDB" id="A0A9D4BTH3"/>
<organism evidence="1 2">
    <name type="scientific">Dreissena polymorpha</name>
    <name type="common">Zebra mussel</name>
    <name type="synonym">Mytilus polymorpha</name>
    <dbReference type="NCBI Taxonomy" id="45954"/>
    <lineage>
        <taxon>Eukaryota</taxon>
        <taxon>Metazoa</taxon>
        <taxon>Spiralia</taxon>
        <taxon>Lophotrochozoa</taxon>
        <taxon>Mollusca</taxon>
        <taxon>Bivalvia</taxon>
        <taxon>Autobranchia</taxon>
        <taxon>Heteroconchia</taxon>
        <taxon>Euheterodonta</taxon>
        <taxon>Imparidentia</taxon>
        <taxon>Neoheterodontei</taxon>
        <taxon>Myida</taxon>
        <taxon>Dreissenoidea</taxon>
        <taxon>Dreissenidae</taxon>
        <taxon>Dreissena</taxon>
    </lineage>
</organism>
<dbReference type="Proteomes" id="UP000828390">
    <property type="component" value="Unassembled WGS sequence"/>
</dbReference>
<reference evidence="1" key="1">
    <citation type="journal article" date="2019" name="bioRxiv">
        <title>The Genome of the Zebra Mussel, Dreissena polymorpha: A Resource for Invasive Species Research.</title>
        <authorList>
            <person name="McCartney M.A."/>
            <person name="Auch B."/>
            <person name="Kono T."/>
            <person name="Mallez S."/>
            <person name="Zhang Y."/>
            <person name="Obille A."/>
            <person name="Becker A."/>
            <person name="Abrahante J.E."/>
            <person name="Garbe J."/>
            <person name="Badalamenti J.P."/>
            <person name="Herman A."/>
            <person name="Mangelson H."/>
            <person name="Liachko I."/>
            <person name="Sullivan S."/>
            <person name="Sone E.D."/>
            <person name="Koren S."/>
            <person name="Silverstein K.A.T."/>
            <person name="Beckman K.B."/>
            <person name="Gohl D.M."/>
        </authorList>
    </citation>
    <scope>NUCLEOTIDE SEQUENCE</scope>
    <source>
        <strain evidence="1">Duluth1</strain>
        <tissue evidence="1">Whole animal</tissue>
    </source>
</reference>
<name>A0A9D4BTH3_DREPO</name>
<sequence length="71" mass="8348">MSTGSQFVSPEVPLTHDNFFFQGVDLSRRQRFLQHLRPPKEALLSLPVNLFIPTDVDVCWTPYFCDLYRFI</sequence>
<evidence type="ECO:0000313" key="2">
    <source>
        <dbReference type="Proteomes" id="UP000828390"/>
    </source>
</evidence>
<gene>
    <name evidence="1" type="ORF">DPMN_068289</name>
</gene>